<reference evidence="1 2" key="1">
    <citation type="submission" date="2016-06" db="EMBL/GenBank/DDBJ databases">
        <title>Comparative genomics of the ectomycorrhizal sister species Rhizopogon vinicolor and Rhizopogon vesiculosus (Basidiomycota: Boletales) reveals a divergence of the mating type B locus.</title>
        <authorList>
            <consortium name="DOE Joint Genome Institute"/>
            <person name="Mujic A.B."/>
            <person name="Kuo A."/>
            <person name="Tritt A."/>
            <person name="Lipzen A."/>
            <person name="Chen C."/>
            <person name="Johnson J."/>
            <person name="Sharma A."/>
            <person name="Barry K."/>
            <person name="Grigoriev I.V."/>
            <person name="Spatafora J.W."/>
        </authorList>
    </citation>
    <scope>NUCLEOTIDE SEQUENCE [LARGE SCALE GENOMIC DNA]</scope>
    <source>
        <strain evidence="1 2">AM-OR11-026</strain>
    </source>
</reference>
<proteinExistence type="predicted"/>
<gene>
    <name evidence="1" type="ORF">K503DRAFT_497223</name>
</gene>
<sequence length="73" mass="8030">MAAFPIDEETVIFRRDPTCSVRLYYPNVSALHAKIVFQERKTFLIVLGDAASMAVPSSPLLTPPSLPQSPSLQ</sequence>
<name>A0A1B7MMA1_9AGAM</name>
<keyword evidence="2" id="KW-1185">Reference proteome</keyword>
<evidence type="ECO:0008006" key="3">
    <source>
        <dbReference type="Google" id="ProtNLM"/>
    </source>
</evidence>
<dbReference type="AlphaFoldDB" id="A0A1B7MMA1"/>
<dbReference type="Gene3D" id="2.60.200.20">
    <property type="match status" value="1"/>
</dbReference>
<organism evidence="1 2">
    <name type="scientific">Rhizopogon vinicolor AM-OR11-026</name>
    <dbReference type="NCBI Taxonomy" id="1314800"/>
    <lineage>
        <taxon>Eukaryota</taxon>
        <taxon>Fungi</taxon>
        <taxon>Dikarya</taxon>
        <taxon>Basidiomycota</taxon>
        <taxon>Agaricomycotina</taxon>
        <taxon>Agaricomycetes</taxon>
        <taxon>Agaricomycetidae</taxon>
        <taxon>Boletales</taxon>
        <taxon>Suillineae</taxon>
        <taxon>Rhizopogonaceae</taxon>
        <taxon>Rhizopogon</taxon>
    </lineage>
</organism>
<dbReference type="OrthoDB" id="6288785at2759"/>
<evidence type="ECO:0000313" key="2">
    <source>
        <dbReference type="Proteomes" id="UP000092154"/>
    </source>
</evidence>
<protein>
    <recommendedName>
        <fullName evidence="3">FHA domain-containing protein</fullName>
    </recommendedName>
</protein>
<dbReference type="SUPFAM" id="SSF49879">
    <property type="entry name" value="SMAD/FHA domain"/>
    <property type="match status" value="1"/>
</dbReference>
<dbReference type="EMBL" id="KV448720">
    <property type="protein sequence ID" value="OAX33709.1"/>
    <property type="molecule type" value="Genomic_DNA"/>
</dbReference>
<dbReference type="Proteomes" id="UP000092154">
    <property type="component" value="Unassembled WGS sequence"/>
</dbReference>
<dbReference type="InParanoid" id="A0A1B7MMA1"/>
<accession>A0A1B7MMA1</accession>
<dbReference type="InterPro" id="IPR008984">
    <property type="entry name" value="SMAD_FHA_dom_sf"/>
</dbReference>
<dbReference type="STRING" id="1314800.A0A1B7MMA1"/>
<evidence type="ECO:0000313" key="1">
    <source>
        <dbReference type="EMBL" id="OAX33709.1"/>
    </source>
</evidence>